<dbReference type="PANTHER" id="PTHR30336">
    <property type="entry name" value="INNER MEMBRANE PROTEIN, PROBABLE PERMEASE"/>
    <property type="match status" value="1"/>
</dbReference>
<evidence type="ECO:0000313" key="3">
    <source>
        <dbReference type="EMBL" id="CCO15645.1"/>
    </source>
</evidence>
<dbReference type="OrthoDB" id="10055554at2759"/>
<dbReference type="EMBL" id="FO082276">
    <property type="protein sequence ID" value="CCO15645.1"/>
    <property type="molecule type" value="Genomic_DNA"/>
</dbReference>
<reference evidence="3 4" key="1">
    <citation type="submission" date="2011-10" db="EMBL/GenBank/DDBJ databases">
        <authorList>
            <person name="Genoscope - CEA"/>
        </authorList>
    </citation>
    <scope>NUCLEOTIDE SEQUENCE [LARGE SCALE GENOMIC DNA]</scope>
    <source>
        <strain evidence="3 4">RCC 1105</strain>
    </source>
</reference>
<dbReference type="InterPro" id="IPR051599">
    <property type="entry name" value="Cell_Envelope_Assoc"/>
</dbReference>
<dbReference type="Pfam" id="PF02698">
    <property type="entry name" value="DUF218"/>
    <property type="match status" value="1"/>
</dbReference>
<dbReference type="CDD" id="cd06259">
    <property type="entry name" value="YdcF-like"/>
    <property type="match status" value="1"/>
</dbReference>
<sequence>MTTTRAAAAALFCANTRNRSSKSGVKSFLFFGGKKRSSFCGKHHHSRFRYLSKSSYSSLGTEEGWMRGKRRKDNNNDENNNSSSSLDAIVVVAGGFTPDNLWLPEWVLERLDYCAEAHKKANEKAYICIAGSATPHKPPPLQKGGFIYHESTMMAEYLIDTHDVHPGKILKDTSSMDTIGNAYFTRYVHAIPRGWKNVEVVTSKFHMRRVKAAFEWVWGMPLEGNGDEDTQIRFVSTRDSGLSKETLIAREEREIESEKQLRENAKMYDTPDKFAEWMFTTHKCYAVTRQHEIGDFEAVKKELGSNAEKLGY</sequence>
<keyword evidence="4" id="KW-1185">Reference proteome</keyword>
<organism evidence="3 4">
    <name type="scientific">Bathycoccus prasinos</name>
    <dbReference type="NCBI Taxonomy" id="41875"/>
    <lineage>
        <taxon>Eukaryota</taxon>
        <taxon>Viridiplantae</taxon>
        <taxon>Chlorophyta</taxon>
        <taxon>Mamiellophyceae</taxon>
        <taxon>Mamiellales</taxon>
        <taxon>Bathycoccaceae</taxon>
        <taxon>Bathycoccus</taxon>
    </lineage>
</organism>
<dbReference type="Gene3D" id="3.40.50.620">
    <property type="entry name" value="HUPs"/>
    <property type="match status" value="1"/>
</dbReference>
<dbReference type="eggNOG" id="ENOG502S34S">
    <property type="taxonomic scope" value="Eukaryota"/>
</dbReference>
<dbReference type="KEGG" id="bpg:Bathy03g04190"/>
<accession>K8ET73</accession>
<dbReference type="InterPro" id="IPR003848">
    <property type="entry name" value="DUF218"/>
</dbReference>
<dbReference type="GO" id="GO:0005886">
    <property type="term" value="C:plasma membrane"/>
    <property type="evidence" value="ECO:0007669"/>
    <property type="project" value="TreeGrafter"/>
</dbReference>
<gene>
    <name evidence="3" type="ORF">Bathy03g04190</name>
</gene>
<dbReference type="RefSeq" id="XP_007514208.1">
    <property type="nucleotide sequence ID" value="XM_007514146.1"/>
</dbReference>
<feature type="domain" description="DUF218" evidence="2">
    <location>
        <begin position="87"/>
        <end position="233"/>
    </location>
</feature>
<name>K8ET73_9CHLO</name>
<protein>
    <recommendedName>
        <fullName evidence="2">DUF218 domain-containing protein</fullName>
    </recommendedName>
</protein>
<evidence type="ECO:0000256" key="1">
    <source>
        <dbReference type="SAM" id="MobiDB-lite"/>
    </source>
</evidence>
<evidence type="ECO:0000259" key="2">
    <source>
        <dbReference type="Pfam" id="PF02698"/>
    </source>
</evidence>
<dbReference type="Proteomes" id="UP000198341">
    <property type="component" value="Chromosome 3"/>
</dbReference>
<dbReference type="InterPro" id="IPR014729">
    <property type="entry name" value="Rossmann-like_a/b/a_fold"/>
</dbReference>
<dbReference type="AlphaFoldDB" id="K8ET73"/>
<dbReference type="GeneID" id="19016956"/>
<feature type="region of interest" description="Disordered" evidence="1">
    <location>
        <begin position="63"/>
        <end position="83"/>
    </location>
</feature>
<dbReference type="PANTHER" id="PTHR30336:SF20">
    <property type="entry name" value="DUF218 DOMAIN-CONTAINING PROTEIN"/>
    <property type="match status" value="1"/>
</dbReference>
<evidence type="ECO:0000313" key="4">
    <source>
        <dbReference type="Proteomes" id="UP000198341"/>
    </source>
</evidence>
<proteinExistence type="predicted"/>